<keyword evidence="7 11" id="KW-0547">Nucleotide-binding</keyword>
<dbReference type="UniPathway" id="UPA00142">
    <property type="reaction ID" value="UER00209"/>
</dbReference>
<evidence type="ECO:0000256" key="3">
    <source>
        <dbReference type="ARBA" id="ARBA00012220"/>
    </source>
</evidence>
<proteinExistence type="inferred from homology"/>
<organism evidence="13">
    <name type="scientific">Phaffia rhodozyma</name>
    <name type="common">Yeast</name>
    <name type="synonym">Xanthophyllomyces dendrorhous</name>
    <dbReference type="NCBI Taxonomy" id="264483"/>
    <lineage>
        <taxon>Eukaryota</taxon>
        <taxon>Fungi</taxon>
        <taxon>Dikarya</taxon>
        <taxon>Basidiomycota</taxon>
        <taxon>Agaricomycotina</taxon>
        <taxon>Tremellomycetes</taxon>
        <taxon>Cystofilobasidiales</taxon>
        <taxon>Mrakiaceae</taxon>
        <taxon>Phaffia</taxon>
    </lineage>
</organism>
<dbReference type="EMBL" id="LN483157">
    <property type="protein sequence ID" value="CED84078.1"/>
    <property type="molecule type" value="Genomic_DNA"/>
</dbReference>
<dbReference type="FunFam" id="3.30.590.50:FF:000009">
    <property type="entry name" value="Glutamate--cysteine ligase"/>
    <property type="match status" value="1"/>
</dbReference>
<reference evidence="13" key="1">
    <citation type="submission" date="2014-08" db="EMBL/GenBank/DDBJ databases">
        <authorList>
            <person name="Sharma Rahul"/>
            <person name="Thines Marco"/>
        </authorList>
    </citation>
    <scope>NUCLEOTIDE SEQUENCE</scope>
</reference>
<dbReference type="GO" id="GO:0005524">
    <property type="term" value="F:ATP binding"/>
    <property type="evidence" value="ECO:0007669"/>
    <property type="project" value="UniProtKB-UniRule"/>
</dbReference>
<comment type="pathway">
    <text evidence="1 11">Sulfur metabolism; glutathione biosynthesis; glutathione from L-cysteine and L-glutamate: step 1/2.</text>
</comment>
<keyword evidence="5 11" id="KW-0436">Ligase</keyword>
<dbReference type="Gene3D" id="1.10.8.960">
    <property type="match status" value="1"/>
</dbReference>
<evidence type="ECO:0000256" key="12">
    <source>
        <dbReference type="SAM" id="SignalP"/>
    </source>
</evidence>
<evidence type="ECO:0000313" key="13">
    <source>
        <dbReference type="EMBL" id="CED84078.1"/>
    </source>
</evidence>
<dbReference type="Pfam" id="PF03074">
    <property type="entry name" value="GCS"/>
    <property type="match status" value="1"/>
</dbReference>
<dbReference type="GO" id="GO:0017109">
    <property type="term" value="C:glutamate-cysteine ligase complex"/>
    <property type="evidence" value="ECO:0007669"/>
    <property type="project" value="TreeGrafter"/>
</dbReference>
<sequence length="659" mass="74387">MQLFWHQLLLFYLMGLLVVGTPLAWEDSKQHIQKVKLDGVTQFLALYNRLKDRKDDPLLWGDEIEYLIVSFDDESKNATLSLSQTEILDKLEGVVDGMNCENENFAAPTFHPEFGRFMLESTPGAPYDDSIPSLLTVESNMRLRRRIARHHLSSHEIPMTITSWPRLGTTDTPFSDPHSKVQGSAMQSLFVGDELINEHVRFPTLAANIRRRRGSKVAINLPIFKDTETAQPFRDPTIPFDRTLYPGDGEANAGAAKEDHIYMDAMAFGMGCCCLQVTLQGKDLAEACQVYDALTPVAPIMLALSASSPIYRGFLADVDSRWDVIAGAVDDRTPGERGEAPLQPGEKRILKSRYGSVDSYISSDPANRSEYNDNDVPVDEAVMKRLIENGVEKQLARHIAHLYIRDPLVIFSESLEQDNETSTDHFESIQSTNWQTLRFKPPPSNSPIGWRVEFRSMEVQPTDFENAAYSLFLILLSRAILHFGLNFYIPMSKVDENMRRAQKRDAVLTEKFFFRKSIHSEKPPVCGGINGSFRAENEFEEMTLDEIFNGKGDDFEGLSGLVESYLNTLKIEPKARARLDGYITILKKRASGQLMTPAAYYRHFVRSHPSYKFDSAVSAEVCYDLAKEIDQIERGEKPAYELLGTGYVGSAGWCTPQDR</sequence>
<evidence type="ECO:0000256" key="5">
    <source>
        <dbReference type="ARBA" id="ARBA00022598"/>
    </source>
</evidence>
<keyword evidence="12" id="KW-0732">Signal</keyword>
<keyword evidence="8 11" id="KW-0067">ATP-binding</keyword>
<evidence type="ECO:0000256" key="6">
    <source>
        <dbReference type="ARBA" id="ARBA00022684"/>
    </source>
</evidence>
<dbReference type="Gene3D" id="3.30.590.50">
    <property type="match status" value="2"/>
</dbReference>
<evidence type="ECO:0000256" key="9">
    <source>
        <dbReference type="ARBA" id="ARBA00030585"/>
    </source>
</evidence>
<dbReference type="InterPro" id="IPR004308">
    <property type="entry name" value="GCS"/>
</dbReference>
<evidence type="ECO:0000256" key="10">
    <source>
        <dbReference type="ARBA" id="ARBA00032122"/>
    </source>
</evidence>
<name>A0A0F7SVR4_PHARH</name>
<evidence type="ECO:0000256" key="1">
    <source>
        <dbReference type="ARBA" id="ARBA00005006"/>
    </source>
</evidence>
<dbReference type="EC" id="6.3.2.2" evidence="3 11"/>
<dbReference type="GO" id="GO:0004357">
    <property type="term" value="F:glutamate-cysteine ligase activity"/>
    <property type="evidence" value="ECO:0007669"/>
    <property type="project" value="UniProtKB-UniRule"/>
</dbReference>
<evidence type="ECO:0000256" key="7">
    <source>
        <dbReference type="ARBA" id="ARBA00022741"/>
    </source>
</evidence>
<dbReference type="GO" id="GO:0006750">
    <property type="term" value="P:glutathione biosynthetic process"/>
    <property type="evidence" value="ECO:0007669"/>
    <property type="project" value="UniProtKB-UniRule"/>
</dbReference>
<keyword evidence="6 11" id="KW-0317">Glutathione biosynthesis</keyword>
<dbReference type="InterPro" id="IPR014746">
    <property type="entry name" value="Gln_synth/guanido_kin_cat_dom"/>
</dbReference>
<comment type="similarity">
    <text evidence="2 11">Belongs to the glutamate--cysteine ligase type 3 family.</text>
</comment>
<evidence type="ECO:0000256" key="4">
    <source>
        <dbReference type="ARBA" id="ARBA00014618"/>
    </source>
</evidence>
<accession>A0A0F7SVR4</accession>
<evidence type="ECO:0000256" key="2">
    <source>
        <dbReference type="ARBA" id="ARBA00008100"/>
    </source>
</evidence>
<evidence type="ECO:0000256" key="11">
    <source>
        <dbReference type="RuleBase" id="RU367135"/>
    </source>
</evidence>
<evidence type="ECO:0000256" key="8">
    <source>
        <dbReference type="ARBA" id="ARBA00022840"/>
    </source>
</evidence>
<dbReference type="PANTHER" id="PTHR11164">
    <property type="entry name" value="GLUTAMATE CYSTEINE LIGASE"/>
    <property type="match status" value="1"/>
</dbReference>
<dbReference type="FunFam" id="3.30.590.50:FF:000002">
    <property type="entry name" value="Glutamate--cysteine ligase catalytic subunit"/>
    <property type="match status" value="1"/>
</dbReference>
<feature type="chain" id="PRO_5002522102" description="Glutamate--cysteine ligase" evidence="12">
    <location>
        <begin position="21"/>
        <end position="659"/>
    </location>
</feature>
<dbReference type="PANTHER" id="PTHR11164:SF0">
    <property type="entry name" value="GLUTAMATE--CYSTEINE LIGASE CATALYTIC SUBUNIT"/>
    <property type="match status" value="1"/>
</dbReference>
<dbReference type="SUPFAM" id="SSF55931">
    <property type="entry name" value="Glutamine synthetase/guanido kinase"/>
    <property type="match status" value="1"/>
</dbReference>
<feature type="signal peptide" evidence="12">
    <location>
        <begin position="1"/>
        <end position="20"/>
    </location>
</feature>
<protein>
    <recommendedName>
        <fullName evidence="4 11">Glutamate--cysteine ligase</fullName>
        <ecNumber evidence="3 11">6.3.2.2</ecNumber>
    </recommendedName>
    <alternativeName>
        <fullName evidence="10 11">Gamma-ECS</fullName>
    </alternativeName>
    <alternativeName>
        <fullName evidence="9 11">Gamma-glutamylcysteine synthetase</fullName>
    </alternativeName>
</protein>
<comment type="catalytic activity">
    <reaction evidence="11">
        <text>L-cysteine + L-glutamate + ATP = gamma-L-glutamyl-L-cysteine + ADP + phosphate + H(+)</text>
        <dbReference type="Rhea" id="RHEA:13285"/>
        <dbReference type="ChEBI" id="CHEBI:15378"/>
        <dbReference type="ChEBI" id="CHEBI:29985"/>
        <dbReference type="ChEBI" id="CHEBI:30616"/>
        <dbReference type="ChEBI" id="CHEBI:35235"/>
        <dbReference type="ChEBI" id="CHEBI:43474"/>
        <dbReference type="ChEBI" id="CHEBI:58173"/>
        <dbReference type="ChEBI" id="CHEBI:456216"/>
        <dbReference type="EC" id="6.3.2.2"/>
    </reaction>
</comment>
<dbReference type="AlphaFoldDB" id="A0A0F7SVR4"/>